<dbReference type="RefSeq" id="WP_349216881.1">
    <property type="nucleotide sequence ID" value="NZ_JBBMFA010000108.1"/>
</dbReference>
<feature type="transmembrane region" description="Helical" evidence="7">
    <location>
        <begin position="128"/>
        <end position="149"/>
    </location>
</feature>
<feature type="transmembrane region" description="Helical" evidence="7">
    <location>
        <begin position="407"/>
        <end position="427"/>
    </location>
</feature>
<keyword evidence="4 7" id="KW-0812">Transmembrane</keyword>
<evidence type="ECO:0000256" key="3">
    <source>
        <dbReference type="ARBA" id="ARBA00022475"/>
    </source>
</evidence>
<dbReference type="Pfam" id="PF01554">
    <property type="entry name" value="MatE"/>
    <property type="match status" value="2"/>
</dbReference>
<feature type="transmembrane region" description="Helical" evidence="7">
    <location>
        <begin position="12"/>
        <end position="33"/>
    </location>
</feature>
<feature type="transmembrane region" description="Helical" evidence="7">
    <location>
        <begin position="53"/>
        <end position="76"/>
    </location>
</feature>
<feature type="transmembrane region" description="Helical" evidence="7">
    <location>
        <begin position="229"/>
        <end position="249"/>
    </location>
</feature>
<comment type="caution">
    <text evidence="8">The sequence shown here is derived from an EMBL/GenBank/DDBJ whole genome shotgun (WGS) entry which is preliminary data.</text>
</comment>
<feature type="transmembrane region" description="Helical" evidence="7">
    <location>
        <begin position="88"/>
        <end position="108"/>
    </location>
</feature>
<evidence type="ECO:0000256" key="5">
    <source>
        <dbReference type="ARBA" id="ARBA00022989"/>
    </source>
</evidence>
<evidence type="ECO:0000313" key="8">
    <source>
        <dbReference type="EMBL" id="MEQ2521423.1"/>
    </source>
</evidence>
<keyword evidence="5 7" id="KW-1133">Transmembrane helix</keyword>
<feature type="transmembrane region" description="Helical" evidence="7">
    <location>
        <begin position="379"/>
        <end position="401"/>
    </location>
</feature>
<keyword evidence="6 7" id="KW-0472">Membrane</keyword>
<comment type="subcellular location">
    <subcellularLocation>
        <location evidence="1">Cell membrane</location>
        <topology evidence="1">Multi-pass membrane protein</topology>
    </subcellularLocation>
</comment>
<dbReference type="PANTHER" id="PTHR43823">
    <property type="entry name" value="SPORULATION PROTEIN YKVU"/>
    <property type="match status" value="1"/>
</dbReference>
<feature type="transmembrane region" description="Helical" evidence="7">
    <location>
        <begin position="189"/>
        <end position="208"/>
    </location>
</feature>
<dbReference type="InterPro" id="IPR002528">
    <property type="entry name" value="MATE_fam"/>
</dbReference>
<name>A0ABV1GIE3_9FIRM</name>
<dbReference type="EMBL" id="JBBMFA010000108">
    <property type="protein sequence ID" value="MEQ2521423.1"/>
    <property type="molecule type" value="Genomic_DNA"/>
</dbReference>
<accession>A0ABV1GIE3</accession>
<feature type="transmembrane region" description="Helical" evidence="7">
    <location>
        <begin position="156"/>
        <end position="177"/>
    </location>
</feature>
<dbReference type="InterPro" id="IPR048279">
    <property type="entry name" value="MdtK-like"/>
</dbReference>
<protein>
    <submittedName>
        <fullName evidence="8">MATE family efflux transporter</fullName>
    </submittedName>
</protein>
<dbReference type="Proteomes" id="UP001477672">
    <property type="component" value="Unassembled WGS sequence"/>
</dbReference>
<keyword evidence="2" id="KW-0813">Transport</keyword>
<feature type="transmembrane region" description="Helical" evidence="7">
    <location>
        <begin position="348"/>
        <end position="367"/>
    </location>
</feature>
<evidence type="ECO:0000256" key="2">
    <source>
        <dbReference type="ARBA" id="ARBA00022448"/>
    </source>
</evidence>
<dbReference type="PIRSF" id="PIRSF006603">
    <property type="entry name" value="DinF"/>
    <property type="match status" value="1"/>
</dbReference>
<dbReference type="InterPro" id="IPR051327">
    <property type="entry name" value="MATE_MepA_subfamily"/>
</dbReference>
<feature type="transmembrane region" description="Helical" evidence="7">
    <location>
        <begin position="313"/>
        <end position="336"/>
    </location>
</feature>
<evidence type="ECO:0000256" key="6">
    <source>
        <dbReference type="ARBA" id="ARBA00023136"/>
    </source>
</evidence>
<evidence type="ECO:0000256" key="7">
    <source>
        <dbReference type="SAM" id="Phobius"/>
    </source>
</evidence>
<evidence type="ECO:0000256" key="1">
    <source>
        <dbReference type="ARBA" id="ARBA00004651"/>
    </source>
</evidence>
<sequence length="434" mass="46616">MSSVQNKFWRYVLPSMASQMLTGFFIIVDGFFIGQRMGDTGLAAINLLWPIAAVIQASGLGLGSGGSVLLASALGAKDEARALRARGNALLCLGIASLVLTVVLWFTYPALLVWLGARDQLYAPAEEYVQVVVLCCAAQVFNSGLNPLLRGAGRTISAMAGMVMGLLCNIFLDWLFIMPLDMGMRGAAMATVLAQFLSAIFQLVCLVFQKQHPMRAAQFVPSLPLLRRLVVTGLSPFGLSLSASILILFNNWQCLRWGGQSAVATYAILSYLLGSLQPLLTGIGEGMQPLCSYCRGAGDEAGLHRLLVRGLRLILLFSTALCAGSIVLRGQIPALFGASAATAAGSEFAIVCAALSLPLWGVVRLFSSYFYATHQTRRSLIFIFGDPLVVSPLCLYVLPLFAQLNGVWLAAPAAQAILVLLLGWMLWRNRTFAN</sequence>
<evidence type="ECO:0000256" key="4">
    <source>
        <dbReference type="ARBA" id="ARBA00022692"/>
    </source>
</evidence>
<keyword evidence="9" id="KW-1185">Reference proteome</keyword>
<evidence type="ECO:0000313" key="9">
    <source>
        <dbReference type="Proteomes" id="UP001477672"/>
    </source>
</evidence>
<gene>
    <name evidence="8" type="ORF">WMO24_13440</name>
</gene>
<proteinExistence type="predicted"/>
<feature type="transmembrane region" description="Helical" evidence="7">
    <location>
        <begin position="261"/>
        <end position="280"/>
    </location>
</feature>
<reference evidence="8 9" key="1">
    <citation type="submission" date="2024-03" db="EMBL/GenBank/DDBJ databases">
        <title>Human intestinal bacterial collection.</title>
        <authorList>
            <person name="Pauvert C."/>
            <person name="Hitch T.C.A."/>
            <person name="Clavel T."/>
        </authorList>
    </citation>
    <scope>NUCLEOTIDE SEQUENCE [LARGE SCALE GENOMIC DNA]</scope>
    <source>
        <strain evidence="8 9">CLA-JM-H11</strain>
    </source>
</reference>
<dbReference type="PANTHER" id="PTHR43823:SF3">
    <property type="entry name" value="MULTIDRUG EXPORT PROTEIN MEPA"/>
    <property type="match status" value="1"/>
</dbReference>
<keyword evidence="3" id="KW-1003">Cell membrane</keyword>
<organism evidence="8 9">
    <name type="scientific">Ruthenibacterium intestinale</name>
    <dbReference type="NCBI Taxonomy" id="3133163"/>
    <lineage>
        <taxon>Bacteria</taxon>
        <taxon>Bacillati</taxon>
        <taxon>Bacillota</taxon>
        <taxon>Clostridia</taxon>
        <taxon>Eubacteriales</taxon>
        <taxon>Oscillospiraceae</taxon>
        <taxon>Ruthenibacterium</taxon>
    </lineage>
</organism>